<dbReference type="OrthoDB" id="301415at2759"/>
<dbReference type="Gene3D" id="3.40.50.410">
    <property type="entry name" value="von Willebrand factor, type A domain"/>
    <property type="match status" value="1"/>
</dbReference>
<dbReference type="GO" id="GO:0004674">
    <property type="term" value="F:protein serine/threonine kinase activity"/>
    <property type="evidence" value="ECO:0007669"/>
    <property type="project" value="TreeGrafter"/>
</dbReference>
<dbReference type="InterPro" id="IPR036465">
    <property type="entry name" value="vWFA_dom_sf"/>
</dbReference>
<evidence type="ECO:0000313" key="2">
    <source>
        <dbReference type="Proteomes" id="UP000179807"/>
    </source>
</evidence>
<dbReference type="GeneID" id="94841076"/>
<dbReference type="RefSeq" id="XP_068357053.1">
    <property type="nucleotide sequence ID" value="XM_068506372.1"/>
</dbReference>
<sequence>MPPGGRTKPVDLVFVLDATLSTQSIFKAMIDQVNDIGFDLHTTFRQAVLNYGAIIYRDPVDWRPLPPMPVFVNDGTYEVPPPDEDEDNNHYDLEKYPENRNVAIDLCDNIETIITELEKVKCCSGHDDPEDWVGALTLALNDIHWRDGKKCIVWIADANAHGKRYCGFDNHNEEEPKMEPLVRRLAEENFYFVGINVMKGTDTGCQITLREMKSIYERYHGKSFMIQEFKPVYDHQRYNDDNWPDDVLDMFMQTVAATLNRSMADAFDRPDDF</sequence>
<gene>
    <name evidence="1" type="ORF">TRFO_28764</name>
</gene>
<proteinExistence type="predicted"/>
<dbReference type="InterPro" id="IPR052969">
    <property type="entry name" value="Thr-specific_kinase-like"/>
</dbReference>
<reference evidence="1" key="1">
    <citation type="submission" date="2016-10" db="EMBL/GenBank/DDBJ databases">
        <authorList>
            <person name="Benchimol M."/>
            <person name="Almeida L.G."/>
            <person name="Vasconcelos A.T."/>
            <person name="Perreira-Neves A."/>
            <person name="Rosa I.A."/>
            <person name="Tasca T."/>
            <person name="Bogo M.R."/>
            <person name="de Souza W."/>
        </authorList>
    </citation>
    <scope>NUCLEOTIDE SEQUENCE [LARGE SCALE GENOMIC DNA]</scope>
    <source>
        <strain evidence="1">K</strain>
    </source>
</reference>
<protein>
    <recommendedName>
        <fullName evidence="3">VWFA domain-containing protein</fullName>
    </recommendedName>
</protein>
<dbReference type="SUPFAM" id="SSF53300">
    <property type="entry name" value="vWA-like"/>
    <property type="match status" value="1"/>
</dbReference>
<accession>A0A1J4K341</accession>
<evidence type="ECO:0008006" key="3">
    <source>
        <dbReference type="Google" id="ProtNLM"/>
    </source>
</evidence>
<dbReference type="EMBL" id="MLAK01000813">
    <property type="protein sequence ID" value="OHT03917.1"/>
    <property type="molecule type" value="Genomic_DNA"/>
</dbReference>
<comment type="caution">
    <text evidence="1">The sequence shown here is derived from an EMBL/GenBank/DDBJ whole genome shotgun (WGS) entry which is preliminary data.</text>
</comment>
<dbReference type="Proteomes" id="UP000179807">
    <property type="component" value="Unassembled WGS sequence"/>
</dbReference>
<organism evidence="1 2">
    <name type="scientific">Tritrichomonas foetus</name>
    <dbReference type="NCBI Taxonomy" id="1144522"/>
    <lineage>
        <taxon>Eukaryota</taxon>
        <taxon>Metamonada</taxon>
        <taxon>Parabasalia</taxon>
        <taxon>Tritrichomonadida</taxon>
        <taxon>Tritrichomonadidae</taxon>
        <taxon>Tritrichomonas</taxon>
    </lineage>
</organism>
<dbReference type="PANTHER" id="PTHR47763:SF1">
    <property type="entry name" value="DUF659 DOMAIN-CONTAINING PROTEIN"/>
    <property type="match status" value="1"/>
</dbReference>
<dbReference type="PANTHER" id="PTHR47763">
    <property type="entry name" value="ALPHA-PROTEIN KINASE VWKA"/>
    <property type="match status" value="1"/>
</dbReference>
<keyword evidence="2" id="KW-1185">Reference proteome</keyword>
<dbReference type="GO" id="GO:0005737">
    <property type="term" value="C:cytoplasm"/>
    <property type="evidence" value="ECO:0007669"/>
    <property type="project" value="TreeGrafter"/>
</dbReference>
<evidence type="ECO:0000313" key="1">
    <source>
        <dbReference type="EMBL" id="OHT03917.1"/>
    </source>
</evidence>
<dbReference type="AlphaFoldDB" id="A0A1J4K341"/>
<dbReference type="VEuPathDB" id="TrichDB:TRFO_28764"/>
<name>A0A1J4K341_9EUKA</name>